<comment type="caution">
    <text evidence="4">The sequence shown here is derived from an EMBL/GenBank/DDBJ whole genome shotgun (WGS) entry which is preliminary data.</text>
</comment>
<evidence type="ECO:0000256" key="2">
    <source>
        <dbReference type="ARBA" id="ARBA00022729"/>
    </source>
</evidence>
<protein>
    <submittedName>
        <fullName evidence="4">TrbG/VirB9 family P-type conjugative transfer protein</fullName>
    </submittedName>
</protein>
<dbReference type="InterPro" id="IPR038161">
    <property type="entry name" value="VirB9/CagX/TrbG_C_sf"/>
</dbReference>
<dbReference type="CDD" id="cd06911">
    <property type="entry name" value="VirB9_CagX_TrbG"/>
    <property type="match status" value="1"/>
</dbReference>
<accession>A0A6L3Y9A2</accession>
<dbReference type="AlphaFoldDB" id="A0A6L3Y9A2"/>
<dbReference type="InterPro" id="IPR033645">
    <property type="entry name" value="VirB9/CagX/TrbG_C"/>
</dbReference>
<feature type="chain" id="PRO_5026780078" evidence="3">
    <location>
        <begin position="24"/>
        <end position="261"/>
    </location>
</feature>
<reference evidence="4 5" key="1">
    <citation type="submission" date="2019-09" db="EMBL/GenBank/DDBJ databases">
        <title>Taxonomic organization of the family Brucellaceae based on a phylogenomic approach.</title>
        <authorList>
            <person name="Leclercq S."/>
            <person name="Cloeckaert A."/>
            <person name="Zygmunt M.S."/>
        </authorList>
    </citation>
    <scope>NUCLEOTIDE SEQUENCE [LARGE SCALE GENOMIC DNA]</scope>
    <source>
        <strain evidence="4 5">WS1830</strain>
    </source>
</reference>
<evidence type="ECO:0000313" key="4">
    <source>
        <dbReference type="EMBL" id="KAB2680276.1"/>
    </source>
</evidence>
<evidence type="ECO:0000256" key="3">
    <source>
        <dbReference type="SAM" id="SignalP"/>
    </source>
</evidence>
<evidence type="ECO:0000256" key="1">
    <source>
        <dbReference type="ARBA" id="ARBA00006135"/>
    </source>
</evidence>
<feature type="signal peptide" evidence="3">
    <location>
        <begin position="1"/>
        <end position="23"/>
    </location>
</feature>
<dbReference type="Pfam" id="PF03524">
    <property type="entry name" value="CagX"/>
    <property type="match status" value="1"/>
</dbReference>
<proteinExistence type="inferred from homology"/>
<name>A0A6L3Y9A2_9HYPH</name>
<dbReference type="Proteomes" id="UP000481643">
    <property type="component" value="Unassembled WGS sequence"/>
</dbReference>
<comment type="similarity">
    <text evidence="1">Belongs to the TrbG/VirB9 family.</text>
</comment>
<dbReference type="RefSeq" id="WP_137934781.1">
    <property type="nucleotide sequence ID" value="NZ_WBVX01000028.1"/>
</dbReference>
<organism evidence="4 5">
    <name type="scientific">Brucella tritici</name>
    <dbReference type="NCBI Taxonomy" id="94626"/>
    <lineage>
        <taxon>Bacteria</taxon>
        <taxon>Pseudomonadati</taxon>
        <taxon>Pseudomonadota</taxon>
        <taxon>Alphaproteobacteria</taxon>
        <taxon>Hyphomicrobiales</taxon>
        <taxon>Brucellaceae</taxon>
        <taxon>Brucella/Ochrobactrum group</taxon>
        <taxon>Brucella</taxon>
    </lineage>
</organism>
<dbReference type="InterPro" id="IPR010258">
    <property type="entry name" value="Conjugal_tfr_TrbG/VirB9/CagX"/>
</dbReference>
<evidence type="ECO:0000313" key="5">
    <source>
        <dbReference type="Proteomes" id="UP000481643"/>
    </source>
</evidence>
<sequence>MMRKPVLALATLTLLATATTSPAADPRIRYITFNNNAVVTVPAGLGVSTMIQLGSSEVIETISAGDTASWSIVPKKGSGILFVKPLRENAETNVNIVTNQRVYALLLKGSAAADLRAAFQVRFKYPDEDVNARLLAAAQESAKDPLLKDLDPNRLNYDYVFKGDTSLKPRVAFDDGTHMYLEFPGDIPAIFVVEGKRQESLVNLRTQGKYVVVDKIAAQFTLRAGDKWLCLYNRQANRQSFDLIEDAYGPKRLGHKEERQR</sequence>
<keyword evidence="2 3" id="KW-0732">Signal</keyword>
<dbReference type="Gene3D" id="2.60.40.2500">
    <property type="match status" value="1"/>
</dbReference>
<gene>
    <name evidence="4" type="ORF">F9L08_21490</name>
</gene>
<dbReference type="EMBL" id="WBVX01000028">
    <property type="protein sequence ID" value="KAB2680276.1"/>
    <property type="molecule type" value="Genomic_DNA"/>
</dbReference>